<dbReference type="GO" id="GO:0005854">
    <property type="term" value="C:nascent polypeptide-associated complex"/>
    <property type="evidence" value="ECO:0007669"/>
    <property type="project" value="InterPro"/>
</dbReference>
<dbReference type="EMBL" id="JAMWBK010000001">
    <property type="protein sequence ID" value="KAJ8908397.1"/>
    <property type="molecule type" value="Genomic_DNA"/>
</dbReference>
<feature type="compositionally biased region" description="Basic and acidic residues" evidence="1">
    <location>
        <begin position="10"/>
        <end position="24"/>
    </location>
</feature>
<protein>
    <recommendedName>
        <fullName evidence="2">NAC-A/B domain-containing protein</fullName>
    </recommendedName>
</protein>
<dbReference type="InterPro" id="IPR038187">
    <property type="entry name" value="NAC_A/B_dom_sf"/>
</dbReference>
<dbReference type="AlphaFoldDB" id="A0AAV8V4D3"/>
<dbReference type="PROSITE" id="PS51151">
    <property type="entry name" value="NAC_AB"/>
    <property type="match status" value="1"/>
</dbReference>
<proteinExistence type="predicted"/>
<dbReference type="Proteomes" id="UP001157974">
    <property type="component" value="Unassembled WGS sequence"/>
</dbReference>
<evidence type="ECO:0000256" key="1">
    <source>
        <dbReference type="SAM" id="MobiDB-lite"/>
    </source>
</evidence>
<dbReference type="InterPro" id="IPR044034">
    <property type="entry name" value="NAC-like_UBA"/>
</dbReference>
<name>A0AAV8V4D3_9RHOD</name>
<keyword evidence="4" id="KW-1185">Reference proteome</keyword>
<feature type="region of interest" description="Disordered" evidence="1">
    <location>
        <begin position="1"/>
        <end position="94"/>
    </location>
</feature>
<dbReference type="Gene3D" id="1.10.8.10">
    <property type="entry name" value="DNA helicase RuvA subunit, C-terminal domain"/>
    <property type="match status" value="1"/>
</dbReference>
<feature type="compositionally biased region" description="Acidic residues" evidence="1">
    <location>
        <begin position="25"/>
        <end position="49"/>
    </location>
</feature>
<dbReference type="InterPro" id="IPR016641">
    <property type="entry name" value="EGD2/NACA0like"/>
</dbReference>
<dbReference type="Pfam" id="PF19026">
    <property type="entry name" value="UBA_HYPK"/>
    <property type="match status" value="1"/>
</dbReference>
<dbReference type="Gene3D" id="2.20.70.30">
    <property type="entry name" value="Nascent polypeptide-associated complex domain"/>
    <property type="match status" value="1"/>
</dbReference>
<dbReference type="Pfam" id="PF01849">
    <property type="entry name" value="NAC"/>
    <property type="match status" value="1"/>
</dbReference>
<sequence>MVETTVETAEVPKEEVVEEVTKEEPEAEEAEAEEAEVGDATDEDDEHDHDDDHDHDHEHDHDDHDHDHDDVHGGGKQSRAEKKTRKAMSKLGLKPVPGVNRVTLKRKPNTLFVISKPDVFKSPSSDTYVIFGEAKVEDLSAAAQSAAAEQFKDVEPQVAPAAATTEAEEPVEVDDNISETGLKDGDIELVMAQTDVKRPQAVKALKESDGDIVNAIMALAVL</sequence>
<feature type="domain" description="NAC-A/B" evidence="2">
    <location>
        <begin position="78"/>
        <end position="143"/>
    </location>
</feature>
<dbReference type="FunFam" id="2.20.70.30:FF:000002">
    <property type="entry name" value="Nascent polypeptide-associated complex (NAC), alpha subunit"/>
    <property type="match status" value="1"/>
</dbReference>
<accession>A0AAV8V4D3</accession>
<organism evidence="3 4">
    <name type="scientific">Rhodosorus marinus</name>
    <dbReference type="NCBI Taxonomy" id="101924"/>
    <lineage>
        <taxon>Eukaryota</taxon>
        <taxon>Rhodophyta</taxon>
        <taxon>Stylonematophyceae</taxon>
        <taxon>Stylonematales</taxon>
        <taxon>Stylonemataceae</taxon>
        <taxon>Rhodosorus</taxon>
    </lineage>
</organism>
<reference evidence="3 4" key="1">
    <citation type="journal article" date="2023" name="Nat. Commun.">
        <title>Origin of minicircular mitochondrial genomes in red algae.</title>
        <authorList>
            <person name="Lee Y."/>
            <person name="Cho C.H."/>
            <person name="Lee Y.M."/>
            <person name="Park S.I."/>
            <person name="Yang J.H."/>
            <person name="West J.A."/>
            <person name="Bhattacharya D."/>
            <person name="Yoon H.S."/>
        </authorList>
    </citation>
    <scope>NUCLEOTIDE SEQUENCE [LARGE SCALE GENOMIC DNA]</scope>
    <source>
        <strain evidence="3 4">CCMP1338</strain>
        <tissue evidence="3">Whole cell</tissue>
    </source>
</reference>
<comment type="caution">
    <text evidence="3">The sequence shown here is derived from an EMBL/GenBank/DDBJ whole genome shotgun (WGS) entry which is preliminary data.</text>
</comment>
<evidence type="ECO:0000313" key="3">
    <source>
        <dbReference type="EMBL" id="KAJ8908397.1"/>
    </source>
</evidence>
<dbReference type="PANTHER" id="PTHR21713">
    <property type="entry name" value="NASCENT POLYPEPTIDE ASSOCIATED COMPLEX ALPHA SUBUNIT-RELATED"/>
    <property type="match status" value="1"/>
</dbReference>
<dbReference type="CDD" id="cd14358">
    <property type="entry name" value="UBA_NAC_euk"/>
    <property type="match status" value="1"/>
</dbReference>
<evidence type="ECO:0000313" key="4">
    <source>
        <dbReference type="Proteomes" id="UP001157974"/>
    </source>
</evidence>
<evidence type="ECO:0000259" key="2">
    <source>
        <dbReference type="PROSITE" id="PS51151"/>
    </source>
</evidence>
<dbReference type="InterPro" id="IPR002715">
    <property type="entry name" value="Nas_poly-pep-assoc_cplx_dom"/>
</dbReference>
<dbReference type="SMART" id="SM01407">
    <property type="entry name" value="NAC"/>
    <property type="match status" value="1"/>
</dbReference>
<feature type="compositionally biased region" description="Basic and acidic residues" evidence="1">
    <location>
        <begin position="50"/>
        <end position="81"/>
    </location>
</feature>
<dbReference type="CDD" id="cd22054">
    <property type="entry name" value="NAC_NACA"/>
    <property type="match status" value="1"/>
</dbReference>
<gene>
    <name evidence="3" type="ORF">NDN08_005106</name>
</gene>